<proteinExistence type="predicted"/>
<dbReference type="GO" id="GO:0004842">
    <property type="term" value="F:ubiquitin-protein transferase activity"/>
    <property type="evidence" value="ECO:0007669"/>
    <property type="project" value="InterPro"/>
</dbReference>
<keyword evidence="1 3" id="KW-0863">Zinc-finger</keyword>
<dbReference type="SMR" id="A0A0Q9WRN9"/>
<evidence type="ECO:0000259" key="5">
    <source>
        <dbReference type="PROSITE" id="PS50089"/>
    </source>
</evidence>
<dbReference type="PANTHER" id="PTHR16047">
    <property type="entry name" value="RFWD3 PROTEIN"/>
    <property type="match status" value="1"/>
</dbReference>
<gene>
    <name evidence="6" type="primary">Dwil\GK27272</name>
    <name evidence="6" type="ORF">Dwil_GK27272</name>
</gene>
<sequence length="243" mass="28650">MDATADNVIDAEDEWLLQWNQIDFESLFQETELFQLEQKLTKARDVRDKLTIALKEANNNFDLLQEDFEKQMHKLQYTSSQKEQLIIERDGLLLHVQEMKDANIKLKQQVNEQSASMQKITEDYHARLAETEEDRQQLLGELRSQDARYTIQMEELQGKADECLNLKQLLKRERENMNCPICFCPWEELGCHRLVTLRCGHLFGDSCLRDHLNRCLECPLCRSHADNSQLIYIYGRNVLPNNF</sequence>
<dbReference type="EMBL" id="CH963852">
    <property type="protein sequence ID" value="KRF98269.1"/>
    <property type="molecule type" value="Genomic_DNA"/>
</dbReference>
<feature type="domain" description="RING-type" evidence="5">
    <location>
        <begin position="179"/>
        <end position="222"/>
    </location>
</feature>
<evidence type="ECO:0000256" key="3">
    <source>
        <dbReference type="PROSITE-ProRule" id="PRU00175"/>
    </source>
</evidence>
<evidence type="ECO:0000313" key="7">
    <source>
        <dbReference type="Proteomes" id="UP000007798"/>
    </source>
</evidence>
<dbReference type="InParanoid" id="A0A0Q9WRN9"/>
<evidence type="ECO:0000256" key="4">
    <source>
        <dbReference type="SAM" id="Coils"/>
    </source>
</evidence>
<dbReference type="AlphaFoldDB" id="A0A0Q9WRN9"/>
<dbReference type="GO" id="GO:0005634">
    <property type="term" value="C:nucleus"/>
    <property type="evidence" value="ECO:0007669"/>
    <property type="project" value="InterPro"/>
</dbReference>
<dbReference type="FunCoup" id="A0A0Q9WRN9">
    <property type="interactions" value="8"/>
</dbReference>
<dbReference type="Pfam" id="PF13639">
    <property type="entry name" value="zf-RING_2"/>
    <property type="match status" value="1"/>
</dbReference>
<dbReference type="Gene3D" id="3.30.40.10">
    <property type="entry name" value="Zinc/RING finger domain, C3HC4 (zinc finger)"/>
    <property type="match status" value="1"/>
</dbReference>
<accession>A0A0Q9WRN9</accession>
<keyword evidence="2" id="KW-0862">Zinc</keyword>
<protein>
    <recommendedName>
        <fullName evidence="5">RING-type domain-containing protein</fullName>
    </recommendedName>
</protein>
<reference evidence="6 7" key="1">
    <citation type="journal article" date="2007" name="Nature">
        <title>Evolution of genes and genomes on the Drosophila phylogeny.</title>
        <authorList>
            <consortium name="Drosophila 12 Genomes Consortium"/>
            <person name="Clark A.G."/>
            <person name="Eisen M.B."/>
            <person name="Smith D.R."/>
            <person name="Bergman C.M."/>
            <person name="Oliver B."/>
            <person name="Markow T.A."/>
            <person name="Kaufman T.C."/>
            <person name="Kellis M."/>
            <person name="Gelbart W."/>
            <person name="Iyer V.N."/>
            <person name="Pollard D.A."/>
            <person name="Sackton T.B."/>
            <person name="Larracuente A.M."/>
            <person name="Singh N.D."/>
            <person name="Abad J.P."/>
            <person name="Abt D.N."/>
            <person name="Adryan B."/>
            <person name="Aguade M."/>
            <person name="Akashi H."/>
            <person name="Anderson W.W."/>
            <person name="Aquadro C.F."/>
            <person name="Ardell D.H."/>
            <person name="Arguello R."/>
            <person name="Artieri C.G."/>
            <person name="Barbash D.A."/>
            <person name="Barker D."/>
            <person name="Barsanti P."/>
            <person name="Batterham P."/>
            <person name="Batzoglou S."/>
            <person name="Begun D."/>
            <person name="Bhutkar A."/>
            <person name="Blanco E."/>
            <person name="Bosak S.A."/>
            <person name="Bradley R.K."/>
            <person name="Brand A.D."/>
            <person name="Brent M.R."/>
            <person name="Brooks A.N."/>
            <person name="Brown R.H."/>
            <person name="Butlin R.K."/>
            <person name="Caggese C."/>
            <person name="Calvi B.R."/>
            <person name="Bernardo de Carvalho A."/>
            <person name="Caspi A."/>
            <person name="Castrezana S."/>
            <person name="Celniker S.E."/>
            <person name="Chang J.L."/>
            <person name="Chapple C."/>
            <person name="Chatterji S."/>
            <person name="Chinwalla A."/>
            <person name="Civetta A."/>
            <person name="Clifton S.W."/>
            <person name="Comeron J.M."/>
            <person name="Costello J.C."/>
            <person name="Coyne J.A."/>
            <person name="Daub J."/>
            <person name="David R.G."/>
            <person name="Delcher A.L."/>
            <person name="Delehaunty K."/>
            <person name="Do C.B."/>
            <person name="Ebling H."/>
            <person name="Edwards K."/>
            <person name="Eickbush T."/>
            <person name="Evans J.D."/>
            <person name="Filipski A."/>
            <person name="Findeiss S."/>
            <person name="Freyhult E."/>
            <person name="Fulton L."/>
            <person name="Fulton R."/>
            <person name="Garcia A.C."/>
            <person name="Gardiner A."/>
            <person name="Garfield D.A."/>
            <person name="Garvin B.E."/>
            <person name="Gibson G."/>
            <person name="Gilbert D."/>
            <person name="Gnerre S."/>
            <person name="Godfrey J."/>
            <person name="Good R."/>
            <person name="Gotea V."/>
            <person name="Gravely B."/>
            <person name="Greenberg A.J."/>
            <person name="Griffiths-Jones S."/>
            <person name="Gross S."/>
            <person name="Guigo R."/>
            <person name="Gustafson E.A."/>
            <person name="Haerty W."/>
            <person name="Hahn M.W."/>
            <person name="Halligan D.L."/>
            <person name="Halpern A.L."/>
            <person name="Halter G.M."/>
            <person name="Han M.V."/>
            <person name="Heger A."/>
            <person name="Hillier L."/>
            <person name="Hinrichs A.S."/>
            <person name="Holmes I."/>
            <person name="Hoskins R.A."/>
            <person name="Hubisz M.J."/>
            <person name="Hultmark D."/>
            <person name="Huntley M.A."/>
            <person name="Jaffe D.B."/>
            <person name="Jagadeeshan S."/>
            <person name="Jeck W.R."/>
            <person name="Johnson J."/>
            <person name="Jones C.D."/>
            <person name="Jordan W.C."/>
            <person name="Karpen G.H."/>
            <person name="Kataoka E."/>
            <person name="Keightley P.D."/>
            <person name="Kheradpour P."/>
            <person name="Kirkness E.F."/>
            <person name="Koerich L.B."/>
            <person name="Kristiansen K."/>
            <person name="Kudrna D."/>
            <person name="Kulathinal R.J."/>
            <person name="Kumar S."/>
            <person name="Kwok R."/>
            <person name="Lander E."/>
            <person name="Langley C.H."/>
            <person name="Lapoint R."/>
            <person name="Lazzaro B.P."/>
            <person name="Lee S.J."/>
            <person name="Levesque L."/>
            <person name="Li R."/>
            <person name="Lin C.F."/>
            <person name="Lin M.F."/>
            <person name="Lindblad-Toh K."/>
            <person name="Llopart A."/>
            <person name="Long M."/>
            <person name="Low L."/>
            <person name="Lozovsky E."/>
            <person name="Lu J."/>
            <person name="Luo M."/>
            <person name="Machado C.A."/>
            <person name="Makalowski W."/>
            <person name="Marzo M."/>
            <person name="Matsuda M."/>
            <person name="Matzkin L."/>
            <person name="McAllister B."/>
            <person name="McBride C.S."/>
            <person name="McKernan B."/>
            <person name="McKernan K."/>
            <person name="Mendez-Lago M."/>
            <person name="Minx P."/>
            <person name="Mollenhauer M.U."/>
            <person name="Montooth K."/>
            <person name="Mount S.M."/>
            <person name="Mu X."/>
            <person name="Myers E."/>
            <person name="Negre B."/>
            <person name="Newfeld S."/>
            <person name="Nielsen R."/>
            <person name="Noor M.A."/>
            <person name="O'Grady P."/>
            <person name="Pachter L."/>
            <person name="Papaceit M."/>
            <person name="Parisi M.J."/>
            <person name="Parisi M."/>
            <person name="Parts L."/>
            <person name="Pedersen J.S."/>
            <person name="Pesole G."/>
            <person name="Phillippy A.M."/>
            <person name="Ponting C.P."/>
            <person name="Pop M."/>
            <person name="Porcelli D."/>
            <person name="Powell J.R."/>
            <person name="Prohaska S."/>
            <person name="Pruitt K."/>
            <person name="Puig M."/>
            <person name="Quesneville H."/>
            <person name="Ram K.R."/>
            <person name="Rand D."/>
            <person name="Rasmussen M.D."/>
            <person name="Reed L.K."/>
            <person name="Reenan R."/>
            <person name="Reily A."/>
            <person name="Remington K.A."/>
            <person name="Rieger T.T."/>
            <person name="Ritchie M.G."/>
            <person name="Robin C."/>
            <person name="Rogers Y.H."/>
            <person name="Rohde C."/>
            <person name="Rozas J."/>
            <person name="Rubenfield M.J."/>
            <person name="Ruiz A."/>
            <person name="Russo S."/>
            <person name="Salzberg S.L."/>
            <person name="Sanchez-Gracia A."/>
            <person name="Saranga D.J."/>
            <person name="Sato H."/>
            <person name="Schaeffer S.W."/>
            <person name="Schatz M.C."/>
            <person name="Schlenke T."/>
            <person name="Schwartz R."/>
            <person name="Segarra C."/>
            <person name="Singh R.S."/>
            <person name="Sirot L."/>
            <person name="Sirota M."/>
            <person name="Sisneros N.B."/>
            <person name="Smith C.D."/>
            <person name="Smith T.F."/>
            <person name="Spieth J."/>
            <person name="Stage D.E."/>
            <person name="Stark A."/>
            <person name="Stephan W."/>
            <person name="Strausberg R.L."/>
            <person name="Strempel S."/>
            <person name="Sturgill D."/>
            <person name="Sutton G."/>
            <person name="Sutton G.G."/>
            <person name="Tao W."/>
            <person name="Teichmann S."/>
            <person name="Tobari Y.N."/>
            <person name="Tomimura Y."/>
            <person name="Tsolas J.M."/>
            <person name="Valente V.L."/>
            <person name="Venter E."/>
            <person name="Venter J.C."/>
            <person name="Vicario S."/>
            <person name="Vieira F.G."/>
            <person name="Vilella A.J."/>
            <person name="Villasante A."/>
            <person name="Walenz B."/>
            <person name="Wang J."/>
            <person name="Wasserman M."/>
            <person name="Watts T."/>
            <person name="Wilson D."/>
            <person name="Wilson R.K."/>
            <person name="Wing R.A."/>
            <person name="Wolfner M.F."/>
            <person name="Wong A."/>
            <person name="Wong G.K."/>
            <person name="Wu C.I."/>
            <person name="Wu G."/>
            <person name="Yamamoto D."/>
            <person name="Yang H.P."/>
            <person name="Yang S.P."/>
            <person name="Yorke J.A."/>
            <person name="Yoshida K."/>
            <person name="Zdobnov E."/>
            <person name="Zhang P."/>
            <person name="Zhang Y."/>
            <person name="Zimin A.V."/>
            <person name="Baldwin J."/>
            <person name="Abdouelleil A."/>
            <person name="Abdulkadir J."/>
            <person name="Abebe A."/>
            <person name="Abera B."/>
            <person name="Abreu J."/>
            <person name="Acer S.C."/>
            <person name="Aftuck L."/>
            <person name="Alexander A."/>
            <person name="An P."/>
            <person name="Anderson E."/>
            <person name="Anderson S."/>
            <person name="Arachi H."/>
            <person name="Azer M."/>
            <person name="Bachantsang P."/>
            <person name="Barry A."/>
            <person name="Bayul T."/>
            <person name="Berlin A."/>
            <person name="Bessette D."/>
            <person name="Bloom T."/>
            <person name="Blye J."/>
            <person name="Boguslavskiy L."/>
            <person name="Bonnet C."/>
            <person name="Boukhgalter B."/>
            <person name="Bourzgui I."/>
            <person name="Brown A."/>
            <person name="Cahill P."/>
            <person name="Channer S."/>
            <person name="Cheshatsang Y."/>
            <person name="Chuda L."/>
            <person name="Citroen M."/>
            <person name="Collymore A."/>
            <person name="Cooke P."/>
            <person name="Costello M."/>
            <person name="D'Aco K."/>
            <person name="Daza R."/>
            <person name="De Haan G."/>
            <person name="DeGray S."/>
            <person name="DeMaso C."/>
            <person name="Dhargay N."/>
            <person name="Dooley K."/>
            <person name="Dooley E."/>
            <person name="Doricent M."/>
            <person name="Dorje P."/>
            <person name="Dorjee K."/>
            <person name="Dupes A."/>
            <person name="Elong R."/>
            <person name="Falk J."/>
            <person name="Farina A."/>
            <person name="Faro S."/>
            <person name="Ferguson D."/>
            <person name="Fisher S."/>
            <person name="Foley C.D."/>
            <person name="Franke A."/>
            <person name="Friedrich D."/>
            <person name="Gadbois L."/>
            <person name="Gearin G."/>
            <person name="Gearin C.R."/>
            <person name="Giannoukos G."/>
            <person name="Goode T."/>
            <person name="Graham J."/>
            <person name="Grandbois E."/>
            <person name="Grewal S."/>
            <person name="Gyaltsen K."/>
            <person name="Hafez N."/>
            <person name="Hagos B."/>
            <person name="Hall J."/>
            <person name="Henson C."/>
            <person name="Hollinger A."/>
            <person name="Honan T."/>
            <person name="Huard M.D."/>
            <person name="Hughes L."/>
            <person name="Hurhula B."/>
            <person name="Husby M.E."/>
            <person name="Kamat A."/>
            <person name="Kanga B."/>
            <person name="Kashin S."/>
            <person name="Khazanovich D."/>
            <person name="Kisner P."/>
            <person name="Lance K."/>
            <person name="Lara M."/>
            <person name="Lee W."/>
            <person name="Lennon N."/>
            <person name="Letendre F."/>
            <person name="LeVine R."/>
            <person name="Lipovsky A."/>
            <person name="Liu X."/>
            <person name="Liu J."/>
            <person name="Liu S."/>
            <person name="Lokyitsang T."/>
            <person name="Lokyitsang Y."/>
            <person name="Lubonja R."/>
            <person name="Lui A."/>
            <person name="MacDonald P."/>
            <person name="Magnisalis V."/>
            <person name="Maru K."/>
            <person name="Matthews C."/>
            <person name="McCusker W."/>
            <person name="McDonough S."/>
            <person name="Mehta T."/>
            <person name="Meldrim J."/>
            <person name="Meneus L."/>
            <person name="Mihai O."/>
            <person name="Mihalev A."/>
            <person name="Mihova T."/>
            <person name="Mittelman R."/>
            <person name="Mlenga V."/>
            <person name="Montmayeur A."/>
            <person name="Mulrain L."/>
            <person name="Navidi A."/>
            <person name="Naylor J."/>
            <person name="Negash T."/>
            <person name="Nguyen T."/>
            <person name="Nguyen N."/>
            <person name="Nicol R."/>
            <person name="Norbu C."/>
            <person name="Norbu N."/>
            <person name="Novod N."/>
            <person name="O'Neill B."/>
            <person name="Osman S."/>
            <person name="Markiewicz E."/>
            <person name="Oyono O.L."/>
            <person name="Patti C."/>
            <person name="Phunkhang P."/>
            <person name="Pierre F."/>
            <person name="Priest M."/>
            <person name="Raghuraman S."/>
            <person name="Rege F."/>
            <person name="Reyes R."/>
            <person name="Rise C."/>
            <person name="Rogov P."/>
            <person name="Ross K."/>
            <person name="Ryan E."/>
            <person name="Settipalli S."/>
            <person name="Shea T."/>
            <person name="Sherpa N."/>
            <person name="Shi L."/>
            <person name="Shih D."/>
            <person name="Sparrow T."/>
            <person name="Spaulding J."/>
            <person name="Stalker J."/>
            <person name="Stange-Thomann N."/>
            <person name="Stavropoulos S."/>
            <person name="Stone C."/>
            <person name="Strader C."/>
            <person name="Tesfaye S."/>
            <person name="Thomson T."/>
            <person name="Thoulutsang Y."/>
            <person name="Thoulutsang D."/>
            <person name="Topham K."/>
            <person name="Topping I."/>
            <person name="Tsamla T."/>
            <person name="Vassiliev H."/>
            <person name="Vo A."/>
            <person name="Wangchuk T."/>
            <person name="Wangdi T."/>
            <person name="Weiand M."/>
            <person name="Wilkinson J."/>
            <person name="Wilson A."/>
            <person name="Yadav S."/>
            <person name="Young G."/>
            <person name="Yu Q."/>
            <person name="Zembek L."/>
            <person name="Zhong D."/>
            <person name="Zimmer A."/>
            <person name="Zwirko Z."/>
            <person name="Jaffe D.B."/>
            <person name="Alvarez P."/>
            <person name="Brockman W."/>
            <person name="Butler J."/>
            <person name="Chin C."/>
            <person name="Gnerre S."/>
            <person name="Grabherr M."/>
            <person name="Kleber M."/>
            <person name="Mauceli E."/>
            <person name="MacCallum I."/>
        </authorList>
    </citation>
    <scope>NUCLEOTIDE SEQUENCE [LARGE SCALE GENOMIC DNA]</scope>
    <source>
        <strain evidence="7">Tucson 14030-0811.24</strain>
    </source>
</reference>
<dbReference type="InterPro" id="IPR001841">
    <property type="entry name" value="Znf_RING"/>
</dbReference>
<dbReference type="SUPFAM" id="SSF57850">
    <property type="entry name" value="RING/U-box"/>
    <property type="match status" value="1"/>
</dbReference>
<evidence type="ECO:0000256" key="1">
    <source>
        <dbReference type="ARBA" id="ARBA00022771"/>
    </source>
</evidence>
<evidence type="ECO:0000256" key="2">
    <source>
        <dbReference type="ARBA" id="ARBA00022833"/>
    </source>
</evidence>
<organism evidence="6 7">
    <name type="scientific">Drosophila willistoni</name>
    <name type="common">Fruit fly</name>
    <dbReference type="NCBI Taxonomy" id="7260"/>
    <lineage>
        <taxon>Eukaryota</taxon>
        <taxon>Metazoa</taxon>
        <taxon>Ecdysozoa</taxon>
        <taxon>Arthropoda</taxon>
        <taxon>Hexapoda</taxon>
        <taxon>Insecta</taxon>
        <taxon>Pterygota</taxon>
        <taxon>Neoptera</taxon>
        <taxon>Endopterygota</taxon>
        <taxon>Diptera</taxon>
        <taxon>Brachycera</taxon>
        <taxon>Muscomorpha</taxon>
        <taxon>Ephydroidea</taxon>
        <taxon>Drosophilidae</taxon>
        <taxon>Drosophila</taxon>
        <taxon>Sophophora</taxon>
    </lineage>
</organism>
<dbReference type="PANTHER" id="PTHR16047:SF7">
    <property type="entry name" value="E3 UBIQUITIN-PROTEIN LIGASE RFWD3"/>
    <property type="match status" value="1"/>
</dbReference>
<dbReference type="PROSITE" id="PS50089">
    <property type="entry name" value="ZF_RING_2"/>
    <property type="match status" value="1"/>
</dbReference>
<dbReference type="InterPro" id="IPR013083">
    <property type="entry name" value="Znf_RING/FYVE/PHD"/>
</dbReference>
<dbReference type="KEGG" id="dwi:26529274"/>
<dbReference type="STRING" id="7260.A0A0Q9WRN9"/>
<keyword evidence="4" id="KW-0175">Coiled coil</keyword>
<dbReference type="GO" id="GO:0008270">
    <property type="term" value="F:zinc ion binding"/>
    <property type="evidence" value="ECO:0007669"/>
    <property type="project" value="UniProtKB-KW"/>
</dbReference>
<feature type="coiled-coil region" evidence="4">
    <location>
        <begin position="40"/>
        <end position="173"/>
    </location>
</feature>
<dbReference type="Proteomes" id="UP000007798">
    <property type="component" value="Unassembled WGS sequence"/>
</dbReference>
<dbReference type="GO" id="GO:0036297">
    <property type="term" value="P:interstrand cross-link repair"/>
    <property type="evidence" value="ECO:0007669"/>
    <property type="project" value="InterPro"/>
</dbReference>
<dbReference type="GO" id="GO:0016567">
    <property type="term" value="P:protein ubiquitination"/>
    <property type="evidence" value="ECO:0007669"/>
    <property type="project" value="InterPro"/>
</dbReference>
<name>A0A0Q9WRN9_DROWI</name>
<keyword evidence="1 3" id="KW-0479">Metal-binding</keyword>
<dbReference type="OrthoDB" id="5600418at2759"/>
<evidence type="ECO:0000313" key="6">
    <source>
        <dbReference type="EMBL" id="KRF98269.1"/>
    </source>
</evidence>
<dbReference type="InterPro" id="IPR037381">
    <property type="entry name" value="RFWD3"/>
</dbReference>
<keyword evidence="7" id="KW-1185">Reference proteome</keyword>